<feature type="domain" description="AB hydrolase-1" evidence="1">
    <location>
        <begin position="154"/>
        <end position="382"/>
    </location>
</feature>
<reference evidence="3" key="1">
    <citation type="journal article" date="2019" name="Int. J. Syst. Evol. Microbiol.">
        <title>The Global Catalogue of Microorganisms (GCM) 10K type strain sequencing project: providing services to taxonomists for standard genome sequencing and annotation.</title>
        <authorList>
            <consortium name="The Broad Institute Genomics Platform"/>
            <consortium name="The Broad Institute Genome Sequencing Center for Infectious Disease"/>
            <person name="Wu L."/>
            <person name="Ma J."/>
        </authorList>
    </citation>
    <scope>NUCLEOTIDE SEQUENCE [LARGE SCALE GENOMIC DNA]</scope>
    <source>
        <strain evidence="3">JCM 30346</strain>
    </source>
</reference>
<evidence type="ECO:0000313" key="2">
    <source>
        <dbReference type="EMBL" id="MFC6083627.1"/>
    </source>
</evidence>
<protein>
    <submittedName>
        <fullName evidence="2">Alpha/beta fold hydrolase</fullName>
    </submittedName>
</protein>
<organism evidence="2 3">
    <name type="scientific">Sphaerisporangium aureirubrum</name>
    <dbReference type="NCBI Taxonomy" id="1544736"/>
    <lineage>
        <taxon>Bacteria</taxon>
        <taxon>Bacillati</taxon>
        <taxon>Actinomycetota</taxon>
        <taxon>Actinomycetes</taxon>
        <taxon>Streptosporangiales</taxon>
        <taxon>Streptosporangiaceae</taxon>
        <taxon>Sphaerisporangium</taxon>
    </lineage>
</organism>
<keyword evidence="2" id="KW-0378">Hydrolase</keyword>
<name>A0ABW1NLK9_9ACTN</name>
<dbReference type="Gene3D" id="3.40.50.1820">
    <property type="entry name" value="alpha/beta hydrolase"/>
    <property type="match status" value="1"/>
</dbReference>
<dbReference type="Proteomes" id="UP001596137">
    <property type="component" value="Unassembled WGS sequence"/>
</dbReference>
<dbReference type="RefSeq" id="WP_380755814.1">
    <property type="nucleotide sequence ID" value="NZ_JBHSRF010000031.1"/>
</dbReference>
<keyword evidence="3" id="KW-1185">Reference proteome</keyword>
<sequence>MLEPRANEAITRLVTSVLSVKPLMEGLAVPVRVVPVARDTADPPGTWSARRWSGLERLLDRVAGQAGVTGLSLSRGMAVDDLQVFERVISDHLALADVANTVGALPEELPAQAGRVIAASVANGFDVFFRKDTVVARDGVPLNVYGAGPGDETVVLVPACGMPAALTETWMRFLARDRRVLAWESRGLFGPAGQSGDHAVDVTAQAADLFAVMDHYAVSSAHVVGLCGGAVIALAAAAGRPARISSLSLWHGAYEFGSGSPRTRFQDDLIELMAIAAHSRAAARSVQTAFCQVALRTTPAETAHFVLYPYTNPELFYRYCRLNGSIATTDVEPYLTMVEQPTLVVTSEDDETAHPQGSRQVAEGLPNGLLRVEPHGDHSSLFHADTTLMQVAVDFIAEQGHRPAGEPLSIDCPRFV</sequence>
<dbReference type="InterPro" id="IPR050471">
    <property type="entry name" value="AB_hydrolase"/>
</dbReference>
<dbReference type="EMBL" id="JBHSRF010000031">
    <property type="protein sequence ID" value="MFC6083627.1"/>
    <property type="molecule type" value="Genomic_DNA"/>
</dbReference>
<dbReference type="PANTHER" id="PTHR43433:SF5">
    <property type="entry name" value="AB HYDROLASE-1 DOMAIN-CONTAINING PROTEIN"/>
    <property type="match status" value="1"/>
</dbReference>
<proteinExistence type="predicted"/>
<accession>A0ABW1NLK9</accession>
<evidence type="ECO:0000313" key="3">
    <source>
        <dbReference type="Proteomes" id="UP001596137"/>
    </source>
</evidence>
<dbReference type="InterPro" id="IPR029058">
    <property type="entry name" value="AB_hydrolase_fold"/>
</dbReference>
<comment type="caution">
    <text evidence="2">The sequence shown here is derived from an EMBL/GenBank/DDBJ whole genome shotgun (WGS) entry which is preliminary data.</text>
</comment>
<gene>
    <name evidence="2" type="ORF">ACFP1K_20835</name>
</gene>
<dbReference type="PANTHER" id="PTHR43433">
    <property type="entry name" value="HYDROLASE, ALPHA/BETA FOLD FAMILY PROTEIN"/>
    <property type="match status" value="1"/>
</dbReference>
<dbReference type="InterPro" id="IPR000073">
    <property type="entry name" value="AB_hydrolase_1"/>
</dbReference>
<evidence type="ECO:0000259" key="1">
    <source>
        <dbReference type="Pfam" id="PF00561"/>
    </source>
</evidence>
<dbReference type="GO" id="GO:0016787">
    <property type="term" value="F:hydrolase activity"/>
    <property type="evidence" value="ECO:0007669"/>
    <property type="project" value="UniProtKB-KW"/>
</dbReference>
<dbReference type="Pfam" id="PF00561">
    <property type="entry name" value="Abhydrolase_1"/>
    <property type="match status" value="1"/>
</dbReference>
<dbReference type="SUPFAM" id="SSF53474">
    <property type="entry name" value="alpha/beta-Hydrolases"/>
    <property type="match status" value="1"/>
</dbReference>